<evidence type="ECO:0000313" key="2">
    <source>
        <dbReference type="EMBL" id="KAJ8383562.1"/>
    </source>
</evidence>
<feature type="compositionally biased region" description="Polar residues" evidence="1">
    <location>
        <begin position="89"/>
        <end position="100"/>
    </location>
</feature>
<dbReference type="Proteomes" id="UP001221898">
    <property type="component" value="Unassembled WGS sequence"/>
</dbReference>
<protein>
    <submittedName>
        <fullName evidence="2">Uncharacterized protein</fullName>
    </submittedName>
</protein>
<accession>A0AAD7W4L1</accession>
<name>A0AAD7W4L1_9TELE</name>
<feature type="compositionally biased region" description="Basic and acidic residues" evidence="1">
    <location>
        <begin position="39"/>
        <end position="51"/>
    </location>
</feature>
<gene>
    <name evidence="2" type="ORF">AAFF_G00219420</name>
</gene>
<sequence length="100" mass="11349">MIRSEGGLRRAAARTSTRRRITSRGRNSALKAPAPPPRARLEHALEVREARPPTGSAHYGSRSYSPARRRRRCHRAMQPSDAERKCDCSSHQNSFDNLQR</sequence>
<feature type="region of interest" description="Disordered" evidence="1">
    <location>
        <begin position="1"/>
        <end position="100"/>
    </location>
</feature>
<proteinExistence type="predicted"/>
<evidence type="ECO:0000313" key="3">
    <source>
        <dbReference type="Proteomes" id="UP001221898"/>
    </source>
</evidence>
<keyword evidence="3" id="KW-1185">Reference proteome</keyword>
<dbReference type="EMBL" id="JAINUG010000290">
    <property type="protein sequence ID" value="KAJ8383562.1"/>
    <property type="molecule type" value="Genomic_DNA"/>
</dbReference>
<reference evidence="2" key="1">
    <citation type="journal article" date="2023" name="Science">
        <title>Genome structures resolve the early diversification of teleost fishes.</title>
        <authorList>
            <person name="Parey E."/>
            <person name="Louis A."/>
            <person name="Montfort J."/>
            <person name="Bouchez O."/>
            <person name="Roques C."/>
            <person name="Iampietro C."/>
            <person name="Lluch J."/>
            <person name="Castinel A."/>
            <person name="Donnadieu C."/>
            <person name="Desvignes T."/>
            <person name="Floi Bucao C."/>
            <person name="Jouanno E."/>
            <person name="Wen M."/>
            <person name="Mejri S."/>
            <person name="Dirks R."/>
            <person name="Jansen H."/>
            <person name="Henkel C."/>
            <person name="Chen W.J."/>
            <person name="Zahm M."/>
            <person name="Cabau C."/>
            <person name="Klopp C."/>
            <person name="Thompson A.W."/>
            <person name="Robinson-Rechavi M."/>
            <person name="Braasch I."/>
            <person name="Lecointre G."/>
            <person name="Bobe J."/>
            <person name="Postlethwait J.H."/>
            <person name="Berthelot C."/>
            <person name="Roest Crollius H."/>
            <person name="Guiguen Y."/>
        </authorList>
    </citation>
    <scope>NUCLEOTIDE SEQUENCE</scope>
    <source>
        <strain evidence="2">NC1722</strain>
    </source>
</reference>
<dbReference type="AlphaFoldDB" id="A0AAD7W4L1"/>
<comment type="caution">
    <text evidence="2">The sequence shown here is derived from an EMBL/GenBank/DDBJ whole genome shotgun (WGS) entry which is preliminary data.</text>
</comment>
<evidence type="ECO:0000256" key="1">
    <source>
        <dbReference type="SAM" id="MobiDB-lite"/>
    </source>
</evidence>
<organism evidence="2 3">
    <name type="scientific">Aldrovandia affinis</name>
    <dbReference type="NCBI Taxonomy" id="143900"/>
    <lineage>
        <taxon>Eukaryota</taxon>
        <taxon>Metazoa</taxon>
        <taxon>Chordata</taxon>
        <taxon>Craniata</taxon>
        <taxon>Vertebrata</taxon>
        <taxon>Euteleostomi</taxon>
        <taxon>Actinopterygii</taxon>
        <taxon>Neopterygii</taxon>
        <taxon>Teleostei</taxon>
        <taxon>Notacanthiformes</taxon>
        <taxon>Halosauridae</taxon>
        <taxon>Aldrovandia</taxon>
    </lineage>
</organism>